<dbReference type="OrthoDB" id="3366823at2759"/>
<dbReference type="GO" id="GO:0016705">
    <property type="term" value="F:oxidoreductase activity, acting on paired donors, with incorporation or reduction of molecular oxygen"/>
    <property type="evidence" value="ECO:0007669"/>
    <property type="project" value="InterPro"/>
</dbReference>
<dbReference type="SUPFAM" id="SSF48264">
    <property type="entry name" value="Cytochrome P450"/>
    <property type="match status" value="1"/>
</dbReference>
<dbReference type="EMBL" id="NKJJ02000008">
    <property type="protein sequence ID" value="TPR09825.1"/>
    <property type="molecule type" value="Genomic_DNA"/>
</dbReference>
<dbReference type="Pfam" id="PF00067">
    <property type="entry name" value="p450"/>
    <property type="match status" value="1"/>
</dbReference>
<evidence type="ECO:0000256" key="1">
    <source>
        <dbReference type="ARBA" id="ARBA00001971"/>
    </source>
</evidence>
<dbReference type="PANTHER" id="PTHR47582:SF1">
    <property type="entry name" value="P450, PUTATIVE (EUROFUNG)-RELATED"/>
    <property type="match status" value="1"/>
</dbReference>
<dbReference type="GO" id="GO:0005506">
    <property type="term" value="F:iron ion binding"/>
    <property type="evidence" value="ECO:0007669"/>
    <property type="project" value="InterPro"/>
</dbReference>
<proteinExistence type="inferred from homology"/>
<feature type="chain" id="PRO_5015076261" description="Cytochrome P450" evidence="7">
    <location>
        <begin position="20"/>
        <end position="499"/>
    </location>
</feature>
<reference evidence="9" key="1">
    <citation type="submission" date="2018-10" db="EMBL/GenBank/DDBJ databases">
        <title>FDA dAtabase for Regulatory Grade micrObial Sequences (FDA-ARGOS): Supporting development and validation of Infectious Disease Dx tests.</title>
        <authorList>
            <person name="Kerrigan L."/>
            <person name="Tallon L."/>
            <person name="Sadzewicz L."/>
            <person name="Sengamalay N."/>
            <person name="Ott S."/>
            <person name="Godinez A."/>
            <person name="Nagaraj S."/>
            <person name="Vavikolanu K."/>
            <person name="Nadendla S."/>
            <person name="George J."/>
            <person name="Sichtig H."/>
        </authorList>
    </citation>
    <scope>NUCLEOTIDE SEQUENCE [LARGE SCALE GENOMIC DNA]</scope>
    <source>
        <strain evidence="9">FDAARGOS_311</strain>
    </source>
</reference>
<dbReference type="InterPro" id="IPR036396">
    <property type="entry name" value="Cyt_P450_sf"/>
</dbReference>
<dbReference type="GO" id="GO:0020037">
    <property type="term" value="F:heme binding"/>
    <property type="evidence" value="ECO:0007669"/>
    <property type="project" value="InterPro"/>
</dbReference>
<dbReference type="CDD" id="cd11040">
    <property type="entry name" value="CYP7_CYP8-like"/>
    <property type="match status" value="1"/>
</dbReference>
<reference evidence="10" key="4">
    <citation type="submission" date="2025-04" db="UniProtKB">
        <authorList>
            <consortium name="RefSeq"/>
        </authorList>
    </citation>
    <scope>IDENTIFICATION</scope>
</reference>
<organism evidence="8 9">
    <name type="scientific">Aspergillus niger</name>
    <dbReference type="NCBI Taxonomy" id="5061"/>
    <lineage>
        <taxon>Eukaryota</taxon>
        <taxon>Fungi</taxon>
        <taxon>Dikarya</taxon>
        <taxon>Ascomycota</taxon>
        <taxon>Pezizomycotina</taxon>
        <taxon>Eurotiomycetes</taxon>
        <taxon>Eurotiomycetidae</taxon>
        <taxon>Eurotiales</taxon>
        <taxon>Aspergillaceae</taxon>
        <taxon>Aspergillus</taxon>
        <taxon>Aspergillus subgen. Circumdati</taxon>
    </lineage>
</organism>
<dbReference type="InterPro" id="IPR053007">
    <property type="entry name" value="CYP450_monoxygenase_sec-met"/>
</dbReference>
<dbReference type="GeneID" id="4988983"/>
<evidence type="ECO:0000313" key="10">
    <source>
        <dbReference type="RefSeq" id="XP_001397899.1"/>
    </source>
</evidence>
<evidence type="ECO:0008006" key="11">
    <source>
        <dbReference type="Google" id="ProtNLM"/>
    </source>
</evidence>
<dbReference type="Proteomes" id="UP000197666">
    <property type="component" value="Unassembled WGS sequence"/>
</dbReference>
<dbReference type="AlphaFoldDB" id="A0A254U421"/>
<keyword evidence="7" id="KW-0732">Signal</keyword>
<evidence type="ECO:0000256" key="4">
    <source>
        <dbReference type="ARBA" id="ARBA00023002"/>
    </source>
</evidence>
<dbReference type="GO" id="GO:0004497">
    <property type="term" value="F:monooxygenase activity"/>
    <property type="evidence" value="ECO:0007669"/>
    <property type="project" value="InterPro"/>
</dbReference>
<keyword evidence="6" id="KW-0349">Heme</keyword>
<protein>
    <recommendedName>
        <fullName evidence="11">Cytochrome P450</fullName>
    </recommendedName>
</protein>
<name>A0A254U421_ASPNG</name>
<dbReference type="VEuPathDB" id="FungiDB:M747DRAFT_257722"/>
<dbReference type="VEuPathDB" id="FungiDB:An16g05910"/>
<keyword evidence="4" id="KW-0560">Oxidoreductase</keyword>
<evidence type="ECO:0000256" key="6">
    <source>
        <dbReference type="PIRSR" id="PIRSR602403-1"/>
    </source>
</evidence>
<comment type="similarity">
    <text evidence="2">Belongs to the cytochrome P450 family.</text>
</comment>
<evidence type="ECO:0000256" key="3">
    <source>
        <dbReference type="ARBA" id="ARBA00022723"/>
    </source>
</evidence>
<dbReference type="PRINTS" id="PR00465">
    <property type="entry name" value="EP450IV"/>
</dbReference>
<sequence>MLTTLVICFLLLLIGSIFLRMVLDCTQDSREPPAVDLSIPFISPFFRMCWTGFDYYRKNRRFPIYTIRLPGLRLYVVNSTSLISAVQHHPRTLSFSPILARVAGTLIGATKPGCKVLGDDDENGFIRRFHDFNQSALSAGPGLEAIRTRFWELVTLSQSRQYTDSPGYPGMYEWISHEVMMATSEAMYGVQNPFRDPGNRAAWQQYQIGTTRLTIGWLPSIIANQPLRAREALVQSFEQYYSKRGFEADQASSYMKDQYLVFSRSGLSDSDIARTQAAFSIAILGNTIPAAFWLLYHIYSNEIILQDCRKELYAALQKRSQENDDHRPMLDLSSLEQSCPILASTFKETLRTHSMGTSVTQVVQDQVINNQYLLKKGSMVMIPAIIQHSDPSVWGDDVNEFNYRRFVRQNTNDRKRSHNPVGFRVFGGGWTLCPGRHVAASVILGFAACTILNFDMKPRSGEWVMPTVEKSHLGAAIAPPDEDIDIELRCRRNDGRTAV</sequence>
<feature type="signal peptide" evidence="7">
    <location>
        <begin position="1"/>
        <end position="19"/>
    </location>
</feature>
<dbReference type="Gene3D" id="1.10.630.10">
    <property type="entry name" value="Cytochrome P450"/>
    <property type="match status" value="1"/>
</dbReference>
<comment type="cofactor">
    <cofactor evidence="1 6">
        <name>heme</name>
        <dbReference type="ChEBI" id="CHEBI:30413"/>
    </cofactor>
</comment>
<reference evidence="10" key="3">
    <citation type="submission" date="2025-02" db="EMBL/GenBank/DDBJ databases">
        <authorList>
            <consortium name="NCBI Genome Project"/>
        </authorList>
    </citation>
    <scope>NUCLEOTIDE SEQUENCE</scope>
</reference>
<keyword evidence="5 6" id="KW-0408">Iron</keyword>
<accession>A0A254U421</accession>
<dbReference type="VEuPathDB" id="FungiDB:ASPNIDRAFT2_1124484"/>
<evidence type="ECO:0000313" key="9">
    <source>
        <dbReference type="Proteomes" id="UP000197666"/>
    </source>
</evidence>
<feature type="binding site" description="axial binding residue" evidence="6">
    <location>
        <position position="433"/>
    </location>
    <ligand>
        <name>heme</name>
        <dbReference type="ChEBI" id="CHEBI:30413"/>
    </ligand>
    <ligandPart>
        <name>Fe</name>
        <dbReference type="ChEBI" id="CHEBI:18248"/>
    </ligandPart>
</feature>
<evidence type="ECO:0000256" key="5">
    <source>
        <dbReference type="ARBA" id="ARBA00023004"/>
    </source>
</evidence>
<dbReference type="RefSeq" id="XP_001397899.1">
    <property type="nucleotide sequence ID" value="XM_001397862.3"/>
</dbReference>
<dbReference type="PANTHER" id="PTHR47582">
    <property type="entry name" value="P450, PUTATIVE (EUROFUNG)-RELATED"/>
    <property type="match status" value="1"/>
</dbReference>
<dbReference type="InterPro" id="IPR002403">
    <property type="entry name" value="Cyt_P450_E_grp-IV"/>
</dbReference>
<dbReference type="VEuPathDB" id="FungiDB:ATCC64974_68550"/>
<dbReference type="KEGG" id="ang:An16g05910"/>
<evidence type="ECO:0000256" key="7">
    <source>
        <dbReference type="SAM" id="SignalP"/>
    </source>
</evidence>
<keyword evidence="3 6" id="KW-0479">Metal-binding</keyword>
<gene>
    <name evidence="10" type="ORF">An16g05910</name>
    <name evidence="8" type="ORF">CAN33_0053405</name>
</gene>
<evidence type="ECO:0000313" key="8">
    <source>
        <dbReference type="EMBL" id="TPR09825.1"/>
    </source>
</evidence>
<evidence type="ECO:0000256" key="2">
    <source>
        <dbReference type="ARBA" id="ARBA00010617"/>
    </source>
</evidence>
<dbReference type="InterPro" id="IPR001128">
    <property type="entry name" value="Cyt_P450"/>
</dbReference>
<dbReference type="eggNOG" id="KOG0684">
    <property type="taxonomic scope" value="Eukaryota"/>
</dbReference>
<reference evidence="8" key="2">
    <citation type="submission" date="2019-02" db="EMBL/GenBank/DDBJ databases">
        <title>FDA dAtabase for Regulatory Grade micrObial Sequences (FDA-ARGOS): Supporting development and validation of Infectious Disease Dx tests.</title>
        <authorList>
            <person name="Kerrigan L."/>
            <person name="Tallon L.J."/>
            <person name="Sadzewicz L."/>
            <person name="Sengamalay N."/>
            <person name="Ott S."/>
            <person name="Godinez A."/>
            <person name="Nagaraj S."/>
            <person name="Vavikolanu K."/>
            <person name="Vyas G."/>
            <person name="Nadendla S."/>
            <person name="Aluvathingal J."/>
            <person name="Sichtig H."/>
        </authorList>
    </citation>
    <scope>NUCLEOTIDE SEQUENCE</scope>
    <source>
        <strain evidence="8">FDAARGOS_311</strain>
    </source>
</reference>